<dbReference type="InterPro" id="IPR002571">
    <property type="entry name" value="HrcA"/>
</dbReference>
<keyword evidence="3" id="KW-0346">Stress response</keyword>
<dbReference type="GO" id="GO:0003677">
    <property type="term" value="F:DNA binding"/>
    <property type="evidence" value="ECO:0007669"/>
    <property type="project" value="InterPro"/>
</dbReference>
<dbReference type="SUPFAM" id="SSF46785">
    <property type="entry name" value="Winged helix' DNA-binding domain"/>
    <property type="match status" value="1"/>
</dbReference>
<keyword evidence="4" id="KW-0804">Transcription</keyword>
<dbReference type="EMBL" id="UOGC01000050">
    <property type="protein sequence ID" value="VAX17333.1"/>
    <property type="molecule type" value="Genomic_DNA"/>
</dbReference>
<dbReference type="InterPro" id="IPR036388">
    <property type="entry name" value="WH-like_DNA-bd_sf"/>
</dbReference>
<dbReference type="InterPro" id="IPR023120">
    <property type="entry name" value="WHTH_transcript_rep_HrcA_IDD"/>
</dbReference>
<gene>
    <name evidence="6" type="ORF">MNBD_NITROSPINAE01-1015</name>
</gene>
<dbReference type="InterPro" id="IPR021153">
    <property type="entry name" value="HrcA_C"/>
</dbReference>
<evidence type="ECO:0000313" key="6">
    <source>
        <dbReference type="EMBL" id="VAX17333.1"/>
    </source>
</evidence>
<evidence type="ECO:0000256" key="3">
    <source>
        <dbReference type="ARBA" id="ARBA00023016"/>
    </source>
</evidence>
<dbReference type="HAMAP" id="MF_00081">
    <property type="entry name" value="HrcA"/>
    <property type="match status" value="1"/>
</dbReference>
<sequence length="357" mass="39157">MRQTFNMDQRTAKVLKAAIESYIEKAEPVAARSISRNYNFNLSPASIRSVMADLEDAGFLSKPHTSAGRVPSDKGYRCYAEDLATHVGLNVAETERIRKVTFCSEAGELKEMLSAVSHALSEFTSQAGLVGLSSFASAPVKKVKFVSMEDNLVLAVIISTGGEMRNQLVRTDENFKQDDLDKLSNYFNDRFSGLALELIRKKLLAEIKKDRVRMDDLVAMALAMATELAEKTDNNEDGSIFMDGASNLIDQHSAKLSMAEIKALLKTLDEKKRLALLLNECLISKNVNLIIGAESEIEELKDFSLITHSFSGTEGAIGAVGVIGPRPMDYGRIMALVAYAAEQISITLTGCNEEITR</sequence>
<dbReference type="Gene3D" id="1.10.10.10">
    <property type="entry name" value="Winged helix-like DNA-binding domain superfamily/Winged helix DNA-binding domain"/>
    <property type="match status" value="1"/>
</dbReference>
<proteinExistence type="inferred from homology"/>
<dbReference type="AlphaFoldDB" id="A0A3B1BYE4"/>
<dbReference type="GO" id="GO:0045892">
    <property type="term" value="P:negative regulation of DNA-templated transcription"/>
    <property type="evidence" value="ECO:0007669"/>
    <property type="project" value="TreeGrafter"/>
</dbReference>
<evidence type="ECO:0000256" key="4">
    <source>
        <dbReference type="ARBA" id="ARBA00023163"/>
    </source>
</evidence>
<accession>A0A3B1BYE4</accession>
<dbReference type="Gene3D" id="3.30.390.60">
    <property type="entry name" value="Heat-inducible transcription repressor hrca homolog, domain 3"/>
    <property type="match status" value="1"/>
</dbReference>
<keyword evidence="2" id="KW-0805">Transcription regulation</keyword>
<dbReference type="PIRSF" id="PIRSF005485">
    <property type="entry name" value="HrcA"/>
    <property type="match status" value="1"/>
</dbReference>
<feature type="domain" description="Heat-inducible transcription repressor HrcA C-terminal" evidence="5">
    <location>
        <begin position="111"/>
        <end position="334"/>
    </location>
</feature>
<keyword evidence="1" id="KW-0678">Repressor</keyword>
<dbReference type="NCBIfam" id="TIGR00331">
    <property type="entry name" value="hrcA"/>
    <property type="match status" value="1"/>
</dbReference>
<organism evidence="6">
    <name type="scientific">hydrothermal vent metagenome</name>
    <dbReference type="NCBI Taxonomy" id="652676"/>
    <lineage>
        <taxon>unclassified sequences</taxon>
        <taxon>metagenomes</taxon>
        <taxon>ecological metagenomes</taxon>
    </lineage>
</organism>
<reference evidence="6" key="1">
    <citation type="submission" date="2018-06" db="EMBL/GenBank/DDBJ databases">
        <authorList>
            <person name="Zhirakovskaya E."/>
        </authorList>
    </citation>
    <scope>NUCLEOTIDE SEQUENCE</scope>
</reference>
<name>A0A3B1BYE4_9ZZZZ</name>
<evidence type="ECO:0000256" key="2">
    <source>
        <dbReference type="ARBA" id="ARBA00023015"/>
    </source>
</evidence>
<dbReference type="InterPro" id="IPR036390">
    <property type="entry name" value="WH_DNA-bd_sf"/>
</dbReference>
<dbReference type="SUPFAM" id="SSF55781">
    <property type="entry name" value="GAF domain-like"/>
    <property type="match status" value="1"/>
</dbReference>
<dbReference type="PANTHER" id="PTHR34824:SF1">
    <property type="entry name" value="HEAT-INDUCIBLE TRANSCRIPTION REPRESSOR HRCA"/>
    <property type="match status" value="1"/>
</dbReference>
<protein>
    <submittedName>
        <fullName evidence="6">Heat-inducible transcription repressor HrcA</fullName>
    </submittedName>
</protein>
<dbReference type="Gene3D" id="3.30.450.40">
    <property type="match status" value="1"/>
</dbReference>
<dbReference type="PANTHER" id="PTHR34824">
    <property type="entry name" value="HEAT-INDUCIBLE TRANSCRIPTION REPRESSOR HRCA"/>
    <property type="match status" value="1"/>
</dbReference>
<evidence type="ECO:0000259" key="5">
    <source>
        <dbReference type="Pfam" id="PF01628"/>
    </source>
</evidence>
<dbReference type="InterPro" id="IPR029016">
    <property type="entry name" value="GAF-like_dom_sf"/>
</dbReference>
<evidence type="ECO:0000256" key="1">
    <source>
        <dbReference type="ARBA" id="ARBA00022491"/>
    </source>
</evidence>
<dbReference type="Pfam" id="PF01628">
    <property type="entry name" value="HrcA"/>
    <property type="match status" value="1"/>
</dbReference>